<name>A0ABU6QA23_9FABA</name>
<reference evidence="1 2" key="1">
    <citation type="journal article" date="2023" name="Plants (Basel)">
        <title>Bridging the Gap: Combining Genomics and Transcriptomics Approaches to Understand Stylosanthes scabra, an Orphan Legume from the Brazilian Caatinga.</title>
        <authorList>
            <person name="Ferreira-Neto J.R.C."/>
            <person name="da Silva M.D."/>
            <person name="Binneck E."/>
            <person name="de Melo N.F."/>
            <person name="da Silva R.H."/>
            <person name="de Melo A.L.T.M."/>
            <person name="Pandolfi V."/>
            <person name="Bustamante F.O."/>
            <person name="Brasileiro-Vidal A.C."/>
            <person name="Benko-Iseppon A.M."/>
        </authorList>
    </citation>
    <scope>NUCLEOTIDE SEQUENCE [LARGE SCALE GENOMIC DNA]</scope>
    <source>
        <tissue evidence="1">Leaves</tissue>
    </source>
</reference>
<keyword evidence="2" id="KW-1185">Reference proteome</keyword>
<dbReference type="EMBL" id="JASCZI010000095">
    <property type="protein sequence ID" value="MED6108606.1"/>
    <property type="molecule type" value="Genomic_DNA"/>
</dbReference>
<comment type="caution">
    <text evidence="1">The sequence shown here is derived from an EMBL/GenBank/DDBJ whole genome shotgun (WGS) entry which is preliminary data.</text>
</comment>
<evidence type="ECO:0000313" key="2">
    <source>
        <dbReference type="Proteomes" id="UP001341840"/>
    </source>
</evidence>
<evidence type="ECO:0000313" key="1">
    <source>
        <dbReference type="EMBL" id="MED6108606.1"/>
    </source>
</evidence>
<gene>
    <name evidence="1" type="ORF">PIB30_025734</name>
</gene>
<organism evidence="1 2">
    <name type="scientific">Stylosanthes scabra</name>
    <dbReference type="NCBI Taxonomy" id="79078"/>
    <lineage>
        <taxon>Eukaryota</taxon>
        <taxon>Viridiplantae</taxon>
        <taxon>Streptophyta</taxon>
        <taxon>Embryophyta</taxon>
        <taxon>Tracheophyta</taxon>
        <taxon>Spermatophyta</taxon>
        <taxon>Magnoliopsida</taxon>
        <taxon>eudicotyledons</taxon>
        <taxon>Gunneridae</taxon>
        <taxon>Pentapetalae</taxon>
        <taxon>rosids</taxon>
        <taxon>fabids</taxon>
        <taxon>Fabales</taxon>
        <taxon>Fabaceae</taxon>
        <taxon>Papilionoideae</taxon>
        <taxon>50 kb inversion clade</taxon>
        <taxon>dalbergioids sensu lato</taxon>
        <taxon>Dalbergieae</taxon>
        <taxon>Pterocarpus clade</taxon>
        <taxon>Stylosanthes</taxon>
    </lineage>
</organism>
<accession>A0ABU6QA23</accession>
<proteinExistence type="predicted"/>
<sequence length="179" mass="20346">MGYAQQTQARNDCHSPFPLRDDNTFFFLQRRRWICWVVVAAATPGLPPLLPSMSLSSTSVVEMEMGRRCCYFCVFFRRTKGEVPLTRSRPSWTFDGKVSKTVIQKIVCEPMNRLGIGRLGRTGTRPIFAKESETLASLLVELENTSRRRSPSGYCHRWTVEFNAVVVVLTSSRPSHPSL</sequence>
<protein>
    <submittedName>
        <fullName evidence="1">Uncharacterized protein</fullName>
    </submittedName>
</protein>
<dbReference type="Proteomes" id="UP001341840">
    <property type="component" value="Unassembled WGS sequence"/>
</dbReference>